<dbReference type="SUPFAM" id="SSF54523">
    <property type="entry name" value="Pili subunits"/>
    <property type="match status" value="1"/>
</dbReference>
<keyword evidence="1" id="KW-0472">Membrane</keyword>
<evidence type="ECO:0000313" key="3">
    <source>
        <dbReference type="EMBL" id="TWT63995.1"/>
    </source>
</evidence>
<gene>
    <name evidence="3" type="ORF">Pan54_47550</name>
</gene>
<evidence type="ECO:0000313" key="4">
    <source>
        <dbReference type="Proteomes" id="UP000316095"/>
    </source>
</evidence>
<dbReference type="Proteomes" id="UP000316095">
    <property type="component" value="Unassembled WGS sequence"/>
</dbReference>
<dbReference type="AlphaFoldDB" id="A0A5C5XPK6"/>
<organism evidence="3 4">
    <name type="scientific">Rubinisphaera italica</name>
    <dbReference type="NCBI Taxonomy" id="2527969"/>
    <lineage>
        <taxon>Bacteria</taxon>
        <taxon>Pseudomonadati</taxon>
        <taxon>Planctomycetota</taxon>
        <taxon>Planctomycetia</taxon>
        <taxon>Planctomycetales</taxon>
        <taxon>Planctomycetaceae</taxon>
        <taxon>Rubinisphaera</taxon>
    </lineage>
</organism>
<evidence type="ECO:0000256" key="1">
    <source>
        <dbReference type="SAM" id="Phobius"/>
    </source>
</evidence>
<accession>A0A5C5XPK6</accession>
<dbReference type="PANTHER" id="PTHR30093:SF2">
    <property type="entry name" value="TYPE II SECRETION SYSTEM PROTEIN H"/>
    <property type="match status" value="1"/>
</dbReference>
<dbReference type="PANTHER" id="PTHR30093">
    <property type="entry name" value="GENERAL SECRETION PATHWAY PROTEIN G"/>
    <property type="match status" value="1"/>
</dbReference>
<dbReference type="Pfam" id="PF07596">
    <property type="entry name" value="SBP_bac_10"/>
    <property type="match status" value="1"/>
</dbReference>
<sequence length="248" mass="27573">MSTEGKSGSGFDAVLKLVLFTVILGLAFLFILPIVQQSRESGPRSACKNNLKWLALSMHNYHDLHGVFPSPNHHDGDSPPYSWRIALLPYIEEDQIFERYNFSEPWDGPTNSTMHSLQLDVFLCPDTSSRLKNHLRTVTDYVAITGEETIFSEGQPTKLTDVTDGTSNTIMFVELANSDIHWMEPRDLQFNAISNRMNKSGAGLSNIHNGGAYTALVDGSIRYLSEETDPDVLRALMTKSGGETIGDF</sequence>
<dbReference type="EMBL" id="SJPG01000001">
    <property type="protein sequence ID" value="TWT63995.1"/>
    <property type="molecule type" value="Genomic_DNA"/>
</dbReference>
<feature type="transmembrane region" description="Helical" evidence="1">
    <location>
        <begin position="13"/>
        <end position="35"/>
    </location>
</feature>
<proteinExistence type="predicted"/>
<dbReference type="InterPro" id="IPR011453">
    <property type="entry name" value="DUF1559"/>
</dbReference>
<keyword evidence="1" id="KW-1133">Transmembrane helix</keyword>
<feature type="domain" description="DUF1559" evidence="2">
    <location>
        <begin position="36"/>
        <end position="180"/>
    </location>
</feature>
<dbReference type="OrthoDB" id="255848at2"/>
<comment type="caution">
    <text evidence="3">The sequence shown here is derived from an EMBL/GenBank/DDBJ whole genome shotgun (WGS) entry which is preliminary data.</text>
</comment>
<keyword evidence="4" id="KW-1185">Reference proteome</keyword>
<dbReference type="RefSeq" id="WP_146505752.1">
    <property type="nucleotide sequence ID" value="NZ_SJPG01000001.1"/>
</dbReference>
<name>A0A5C5XPK6_9PLAN</name>
<dbReference type="InterPro" id="IPR045584">
    <property type="entry name" value="Pilin-like"/>
</dbReference>
<reference evidence="3 4" key="1">
    <citation type="submission" date="2019-02" db="EMBL/GenBank/DDBJ databases">
        <title>Deep-cultivation of Planctomycetes and their phenomic and genomic characterization uncovers novel biology.</title>
        <authorList>
            <person name="Wiegand S."/>
            <person name="Jogler M."/>
            <person name="Boedeker C."/>
            <person name="Pinto D."/>
            <person name="Vollmers J."/>
            <person name="Rivas-Marin E."/>
            <person name="Kohn T."/>
            <person name="Peeters S.H."/>
            <person name="Heuer A."/>
            <person name="Rast P."/>
            <person name="Oberbeckmann S."/>
            <person name="Bunk B."/>
            <person name="Jeske O."/>
            <person name="Meyerdierks A."/>
            <person name="Storesund J.E."/>
            <person name="Kallscheuer N."/>
            <person name="Luecker S."/>
            <person name="Lage O.M."/>
            <person name="Pohl T."/>
            <person name="Merkel B.J."/>
            <person name="Hornburger P."/>
            <person name="Mueller R.-W."/>
            <person name="Bruemmer F."/>
            <person name="Labrenz M."/>
            <person name="Spormann A.M."/>
            <person name="Op Den Camp H."/>
            <person name="Overmann J."/>
            <person name="Amann R."/>
            <person name="Jetten M.S.M."/>
            <person name="Mascher T."/>
            <person name="Medema M.H."/>
            <person name="Devos D.P."/>
            <person name="Kaster A.-K."/>
            <person name="Ovreas L."/>
            <person name="Rohde M."/>
            <person name="Galperin M.Y."/>
            <person name="Jogler C."/>
        </authorList>
    </citation>
    <scope>NUCLEOTIDE SEQUENCE [LARGE SCALE GENOMIC DNA]</scope>
    <source>
        <strain evidence="3 4">Pan54</strain>
    </source>
</reference>
<evidence type="ECO:0000259" key="2">
    <source>
        <dbReference type="Pfam" id="PF07596"/>
    </source>
</evidence>
<keyword evidence="1" id="KW-0812">Transmembrane</keyword>
<protein>
    <recommendedName>
        <fullName evidence="2">DUF1559 domain-containing protein</fullName>
    </recommendedName>
</protein>